<evidence type="ECO:0000313" key="2">
    <source>
        <dbReference type="EMBL" id="PNT71843.1"/>
    </source>
</evidence>
<protein>
    <recommendedName>
        <fullName evidence="1">F-box domain-containing protein</fullName>
    </recommendedName>
</protein>
<sequence>MASSPLEVDNLLSDILSRLPSEPSSLLRASLVCDRWRRLPILDSIPPGGDPRFALQYEAGDYGYDDDAWHFRGCRHSLLLLLVCSRRKPSYRQALVWDPVSEDEPCFLYLPPGFDGIASIALQGAVLCAEAGERHPLEGRPRVVRRRRQRPPDTDGLGLRLLVRDRLLGDLITTPVPSETAVTVGSRTVLVGNSVYWFLFSARVGILEFDLDTESLSVIEVPSRAYADHRGLYLSTLAEDGGLGFIAMSMSGFTAQLWVRTTDDSGGADGWVQGQKIELDRLLSPVLGHVRGGSGV</sequence>
<accession>A0A2K2DC42</accession>
<reference evidence="2" key="2">
    <citation type="submission" date="2017-06" db="EMBL/GenBank/DDBJ databases">
        <title>WGS assembly of Brachypodium distachyon.</title>
        <authorList>
            <consortium name="The International Brachypodium Initiative"/>
            <person name="Lucas S."/>
            <person name="Harmon-Smith M."/>
            <person name="Lail K."/>
            <person name="Tice H."/>
            <person name="Grimwood J."/>
            <person name="Bruce D."/>
            <person name="Barry K."/>
            <person name="Shu S."/>
            <person name="Lindquist E."/>
            <person name="Wang M."/>
            <person name="Pitluck S."/>
            <person name="Vogel J.P."/>
            <person name="Garvin D.F."/>
            <person name="Mockler T.C."/>
            <person name="Schmutz J."/>
            <person name="Rokhsar D."/>
            <person name="Bevan M.W."/>
        </authorList>
    </citation>
    <scope>NUCLEOTIDE SEQUENCE</scope>
    <source>
        <strain evidence="2">Bd21</strain>
    </source>
</reference>
<feature type="domain" description="F-box" evidence="1">
    <location>
        <begin position="10"/>
        <end position="39"/>
    </location>
</feature>
<dbReference type="Pfam" id="PF12937">
    <property type="entry name" value="F-box-like"/>
    <property type="match status" value="1"/>
</dbReference>
<reference evidence="3" key="3">
    <citation type="submission" date="2018-08" db="UniProtKB">
        <authorList>
            <consortium name="EnsemblPlants"/>
        </authorList>
    </citation>
    <scope>IDENTIFICATION</scope>
    <source>
        <strain evidence="3">cv. Bd21</strain>
    </source>
</reference>
<evidence type="ECO:0000259" key="1">
    <source>
        <dbReference type="Pfam" id="PF12937"/>
    </source>
</evidence>
<dbReference type="AlphaFoldDB" id="A0A2K2DC42"/>
<dbReference type="InterPro" id="IPR001810">
    <property type="entry name" value="F-box_dom"/>
</dbReference>
<keyword evidence="4" id="KW-1185">Reference proteome</keyword>
<dbReference type="EnsemblPlants" id="PNT71843">
    <property type="protein sequence ID" value="PNT71843"/>
    <property type="gene ID" value="BRADI_2g36268v3"/>
</dbReference>
<proteinExistence type="predicted"/>
<dbReference type="SUPFAM" id="SSF81383">
    <property type="entry name" value="F-box domain"/>
    <property type="match status" value="1"/>
</dbReference>
<evidence type="ECO:0000313" key="3">
    <source>
        <dbReference type="EnsemblPlants" id="PNT71843"/>
    </source>
</evidence>
<name>A0A2K2DC42_BRADI</name>
<dbReference type="EMBL" id="CM000881">
    <property type="protein sequence ID" value="PNT71843.1"/>
    <property type="molecule type" value="Genomic_DNA"/>
</dbReference>
<dbReference type="PANTHER" id="PTHR32133:SF378">
    <property type="entry name" value="F-BOX DOMAIN CONTAINING PROTEIN, EXPRESSED"/>
    <property type="match status" value="1"/>
</dbReference>
<gene>
    <name evidence="2" type="ORF">BRADI_2g36268v3</name>
</gene>
<dbReference type="PANTHER" id="PTHR32133">
    <property type="entry name" value="OS07G0120400 PROTEIN"/>
    <property type="match status" value="1"/>
</dbReference>
<dbReference type="Proteomes" id="UP000008810">
    <property type="component" value="Chromosome 2"/>
</dbReference>
<evidence type="ECO:0000313" key="4">
    <source>
        <dbReference type="Proteomes" id="UP000008810"/>
    </source>
</evidence>
<dbReference type="InParanoid" id="A0A2K2DC42"/>
<dbReference type="Gramene" id="PNT71843">
    <property type="protein sequence ID" value="PNT71843"/>
    <property type="gene ID" value="BRADI_2g36268v3"/>
</dbReference>
<organism evidence="2">
    <name type="scientific">Brachypodium distachyon</name>
    <name type="common">Purple false brome</name>
    <name type="synonym">Trachynia distachya</name>
    <dbReference type="NCBI Taxonomy" id="15368"/>
    <lineage>
        <taxon>Eukaryota</taxon>
        <taxon>Viridiplantae</taxon>
        <taxon>Streptophyta</taxon>
        <taxon>Embryophyta</taxon>
        <taxon>Tracheophyta</taxon>
        <taxon>Spermatophyta</taxon>
        <taxon>Magnoliopsida</taxon>
        <taxon>Liliopsida</taxon>
        <taxon>Poales</taxon>
        <taxon>Poaceae</taxon>
        <taxon>BOP clade</taxon>
        <taxon>Pooideae</taxon>
        <taxon>Stipodae</taxon>
        <taxon>Brachypodieae</taxon>
        <taxon>Brachypodium</taxon>
    </lineage>
</organism>
<dbReference type="Gene3D" id="1.20.1280.50">
    <property type="match status" value="1"/>
</dbReference>
<dbReference type="InterPro" id="IPR036047">
    <property type="entry name" value="F-box-like_dom_sf"/>
</dbReference>
<reference evidence="2 3" key="1">
    <citation type="journal article" date="2010" name="Nature">
        <title>Genome sequencing and analysis of the model grass Brachypodium distachyon.</title>
        <authorList>
            <consortium name="International Brachypodium Initiative"/>
        </authorList>
    </citation>
    <scope>NUCLEOTIDE SEQUENCE [LARGE SCALE GENOMIC DNA]</scope>
    <source>
        <strain evidence="2 3">Bd21</strain>
    </source>
</reference>